<dbReference type="GO" id="GO:0032506">
    <property type="term" value="P:cytokinetic process"/>
    <property type="evidence" value="ECO:0007669"/>
    <property type="project" value="TreeGrafter"/>
</dbReference>
<dbReference type="SUPFAM" id="SSF110997">
    <property type="entry name" value="Sporulation related repeat"/>
    <property type="match status" value="1"/>
</dbReference>
<sequence>MYVLQLASFSVQENADKLSRELKKRGYSTLIETHSSNKTTIYRVRLEPTSNRSELEKQAVSLKKELNLSPQILHYDP</sequence>
<dbReference type="GO" id="GO:0030428">
    <property type="term" value="C:cell septum"/>
    <property type="evidence" value="ECO:0007669"/>
    <property type="project" value="TreeGrafter"/>
</dbReference>
<dbReference type="PANTHER" id="PTHR38687">
    <property type="entry name" value="CELL DIVISION PROTEIN DEDD-RELATED"/>
    <property type="match status" value="1"/>
</dbReference>
<dbReference type="InterPro" id="IPR036680">
    <property type="entry name" value="SPOR-like_sf"/>
</dbReference>
<feature type="domain" description="SPOR" evidence="1">
    <location>
        <begin position="1"/>
        <end position="75"/>
    </location>
</feature>
<dbReference type="PANTHER" id="PTHR38687:SF1">
    <property type="entry name" value="CELL DIVISION PROTEIN DEDD"/>
    <property type="match status" value="1"/>
</dbReference>
<dbReference type="Pfam" id="PF05036">
    <property type="entry name" value="SPOR"/>
    <property type="match status" value="1"/>
</dbReference>
<dbReference type="InterPro" id="IPR052521">
    <property type="entry name" value="Cell_div_SPOR-domain"/>
</dbReference>
<dbReference type="PROSITE" id="PS51724">
    <property type="entry name" value="SPOR"/>
    <property type="match status" value="1"/>
</dbReference>
<dbReference type="GO" id="GO:0032153">
    <property type="term" value="C:cell division site"/>
    <property type="evidence" value="ECO:0007669"/>
    <property type="project" value="TreeGrafter"/>
</dbReference>
<dbReference type="InterPro" id="IPR007730">
    <property type="entry name" value="SPOR-like_dom"/>
</dbReference>
<gene>
    <name evidence="2" type="ORF">ENI26_04110</name>
</gene>
<proteinExistence type="predicted"/>
<reference evidence="2" key="1">
    <citation type="journal article" date="2020" name="mSystems">
        <title>Genome- and Community-Level Interaction Insights into Carbon Utilization and Element Cycling Functions of Hydrothermarchaeota in Hydrothermal Sediment.</title>
        <authorList>
            <person name="Zhou Z."/>
            <person name="Liu Y."/>
            <person name="Xu W."/>
            <person name="Pan J."/>
            <person name="Luo Z.H."/>
            <person name="Li M."/>
        </authorList>
    </citation>
    <scope>NUCLEOTIDE SEQUENCE [LARGE SCALE GENOMIC DNA]</scope>
    <source>
        <strain evidence="2">HyVt-380</strain>
    </source>
</reference>
<dbReference type="Proteomes" id="UP000886384">
    <property type="component" value="Unassembled WGS sequence"/>
</dbReference>
<dbReference type="GO" id="GO:0042834">
    <property type="term" value="F:peptidoglycan binding"/>
    <property type="evidence" value="ECO:0007669"/>
    <property type="project" value="InterPro"/>
</dbReference>
<evidence type="ECO:0000259" key="1">
    <source>
        <dbReference type="PROSITE" id="PS51724"/>
    </source>
</evidence>
<comment type="caution">
    <text evidence="2">The sequence shown here is derived from an EMBL/GenBank/DDBJ whole genome shotgun (WGS) entry which is preliminary data.</text>
</comment>
<organism evidence="2">
    <name type="scientific">Methylophaga aminisulfidivorans</name>
    <dbReference type="NCBI Taxonomy" id="230105"/>
    <lineage>
        <taxon>Bacteria</taxon>
        <taxon>Pseudomonadati</taxon>
        <taxon>Pseudomonadota</taxon>
        <taxon>Gammaproteobacteria</taxon>
        <taxon>Thiotrichales</taxon>
        <taxon>Piscirickettsiaceae</taxon>
        <taxon>Methylophaga</taxon>
    </lineage>
</organism>
<evidence type="ECO:0000313" key="2">
    <source>
        <dbReference type="EMBL" id="HEC73541.1"/>
    </source>
</evidence>
<dbReference type="EMBL" id="DRHY01000085">
    <property type="protein sequence ID" value="HEC73541.1"/>
    <property type="molecule type" value="Genomic_DNA"/>
</dbReference>
<dbReference type="AlphaFoldDB" id="A0A7C1VRB4"/>
<dbReference type="Gene3D" id="3.30.70.1070">
    <property type="entry name" value="Sporulation related repeat"/>
    <property type="match status" value="1"/>
</dbReference>
<name>A0A7C1VRB4_9GAMM</name>
<protein>
    <submittedName>
        <fullName evidence="2">SPOR domain-containing protein</fullName>
    </submittedName>
</protein>
<accession>A0A7C1VRB4</accession>